<gene>
    <name evidence="2" type="ORF">DPMN_141997</name>
</gene>
<evidence type="ECO:0000256" key="1">
    <source>
        <dbReference type="SAM" id="Phobius"/>
    </source>
</evidence>
<comment type="caution">
    <text evidence="2">The sequence shown here is derived from an EMBL/GenBank/DDBJ whole genome shotgun (WGS) entry which is preliminary data.</text>
</comment>
<keyword evidence="1" id="KW-1133">Transmembrane helix</keyword>
<feature type="transmembrane region" description="Helical" evidence="1">
    <location>
        <begin position="12"/>
        <end position="33"/>
    </location>
</feature>
<dbReference type="Proteomes" id="UP000828390">
    <property type="component" value="Unassembled WGS sequence"/>
</dbReference>
<protein>
    <submittedName>
        <fullName evidence="2">Uncharacterized protein</fullName>
    </submittedName>
</protein>
<dbReference type="AlphaFoldDB" id="A0A9D4GDP3"/>
<dbReference type="EMBL" id="JAIWYP010000006">
    <property type="protein sequence ID" value="KAH3813536.1"/>
    <property type="molecule type" value="Genomic_DNA"/>
</dbReference>
<keyword evidence="1" id="KW-0472">Membrane</keyword>
<reference evidence="2" key="2">
    <citation type="submission" date="2020-11" db="EMBL/GenBank/DDBJ databases">
        <authorList>
            <person name="McCartney M.A."/>
            <person name="Auch B."/>
            <person name="Kono T."/>
            <person name="Mallez S."/>
            <person name="Becker A."/>
            <person name="Gohl D.M."/>
            <person name="Silverstein K.A.T."/>
            <person name="Koren S."/>
            <person name="Bechman K.B."/>
            <person name="Herman A."/>
            <person name="Abrahante J.E."/>
            <person name="Garbe J."/>
        </authorList>
    </citation>
    <scope>NUCLEOTIDE SEQUENCE</scope>
    <source>
        <strain evidence="2">Duluth1</strain>
        <tissue evidence="2">Whole animal</tissue>
    </source>
</reference>
<evidence type="ECO:0000313" key="3">
    <source>
        <dbReference type="Proteomes" id="UP000828390"/>
    </source>
</evidence>
<feature type="transmembrane region" description="Helical" evidence="1">
    <location>
        <begin position="53"/>
        <end position="70"/>
    </location>
</feature>
<organism evidence="2 3">
    <name type="scientific">Dreissena polymorpha</name>
    <name type="common">Zebra mussel</name>
    <name type="synonym">Mytilus polymorpha</name>
    <dbReference type="NCBI Taxonomy" id="45954"/>
    <lineage>
        <taxon>Eukaryota</taxon>
        <taxon>Metazoa</taxon>
        <taxon>Spiralia</taxon>
        <taxon>Lophotrochozoa</taxon>
        <taxon>Mollusca</taxon>
        <taxon>Bivalvia</taxon>
        <taxon>Autobranchia</taxon>
        <taxon>Heteroconchia</taxon>
        <taxon>Euheterodonta</taxon>
        <taxon>Imparidentia</taxon>
        <taxon>Neoheterodontei</taxon>
        <taxon>Myida</taxon>
        <taxon>Dreissenoidea</taxon>
        <taxon>Dreissenidae</taxon>
        <taxon>Dreissena</taxon>
    </lineage>
</organism>
<evidence type="ECO:0000313" key="2">
    <source>
        <dbReference type="EMBL" id="KAH3813536.1"/>
    </source>
</evidence>
<proteinExistence type="predicted"/>
<keyword evidence="1" id="KW-0812">Transmembrane</keyword>
<sequence length="71" mass="7652">MFLVINVVRIKKIIVVIFAVISVVNAAILVPLYSNIVVIRTGVIFVNFSPSKAITVKVLVAVITITSVDVT</sequence>
<keyword evidence="3" id="KW-1185">Reference proteome</keyword>
<name>A0A9D4GDP3_DREPO</name>
<reference evidence="2" key="1">
    <citation type="journal article" date="2019" name="bioRxiv">
        <title>The Genome of the Zebra Mussel, Dreissena polymorpha: A Resource for Invasive Species Research.</title>
        <authorList>
            <person name="McCartney M.A."/>
            <person name="Auch B."/>
            <person name="Kono T."/>
            <person name="Mallez S."/>
            <person name="Zhang Y."/>
            <person name="Obille A."/>
            <person name="Becker A."/>
            <person name="Abrahante J.E."/>
            <person name="Garbe J."/>
            <person name="Badalamenti J.P."/>
            <person name="Herman A."/>
            <person name="Mangelson H."/>
            <person name="Liachko I."/>
            <person name="Sullivan S."/>
            <person name="Sone E.D."/>
            <person name="Koren S."/>
            <person name="Silverstein K.A.T."/>
            <person name="Beckman K.B."/>
            <person name="Gohl D.M."/>
        </authorList>
    </citation>
    <scope>NUCLEOTIDE SEQUENCE</scope>
    <source>
        <strain evidence="2">Duluth1</strain>
        <tissue evidence="2">Whole animal</tissue>
    </source>
</reference>
<accession>A0A9D4GDP3</accession>